<keyword evidence="7" id="KW-1185">Reference proteome</keyword>
<proteinExistence type="predicted"/>
<dbReference type="InterPro" id="IPR009050">
    <property type="entry name" value="Globin-like_sf"/>
</dbReference>
<sequence length="126" mass="14911">MNDITTREDVEYLVKEFYGQVIKDDLIGFFFTDIAKIDLIKHLPKMYNFWESILLGNPVYEGNPMRVHFPLNEVTALEEKHFNRWLQVWEKTVHDNFEGDIAETAITRALNIGRIMNHKMANARIR</sequence>
<evidence type="ECO:0000256" key="3">
    <source>
        <dbReference type="ARBA" id="ARBA00022723"/>
    </source>
</evidence>
<protein>
    <submittedName>
        <fullName evidence="6">Hemoglobin</fullName>
    </submittedName>
</protein>
<gene>
    <name evidence="6" type="ORF">SAMN05444371_1296</name>
</gene>
<evidence type="ECO:0000313" key="6">
    <source>
        <dbReference type="EMBL" id="SHK11158.1"/>
    </source>
</evidence>
<dbReference type="STRING" id="216903.SAMN05444371_1296"/>
<keyword evidence="1" id="KW-0813">Transport</keyword>
<dbReference type="Proteomes" id="UP000184498">
    <property type="component" value="Unassembled WGS sequence"/>
</dbReference>
<dbReference type="GO" id="GO:0046872">
    <property type="term" value="F:metal ion binding"/>
    <property type="evidence" value="ECO:0007669"/>
    <property type="project" value="UniProtKB-KW"/>
</dbReference>
<keyword evidence="2 5" id="KW-0349">Heme</keyword>
<dbReference type="Gene3D" id="1.10.490.10">
    <property type="entry name" value="Globins"/>
    <property type="match status" value="1"/>
</dbReference>
<dbReference type="InterPro" id="IPR012292">
    <property type="entry name" value="Globin/Proto"/>
</dbReference>
<dbReference type="InterPro" id="IPR001486">
    <property type="entry name" value="Hemoglobin_trunc"/>
</dbReference>
<dbReference type="Pfam" id="PF01152">
    <property type="entry name" value="Bac_globin"/>
    <property type="match status" value="1"/>
</dbReference>
<evidence type="ECO:0000256" key="4">
    <source>
        <dbReference type="ARBA" id="ARBA00023004"/>
    </source>
</evidence>
<organism evidence="6 7">
    <name type="scientific">Epilithonimonas mollis</name>
    <dbReference type="NCBI Taxonomy" id="216903"/>
    <lineage>
        <taxon>Bacteria</taxon>
        <taxon>Pseudomonadati</taxon>
        <taxon>Bacteroidota</taxon>
        <taxon>Flavobacteriia</taxon>
        <taxon>Flavobacteriales</taxon>
        <taxon>Weeksellaceae</taxon>
        <taxon>Chryseobacterium group</taxon>
        <taxon>Epilithonimonas</taxon>
    </lineage>
</organism>
<reference evidence="7" key="1">
    <citation type="submission" date="2016-11" db="EMBL/GenBank/DDBJ databases">
        <authorList>
            <person name="Varghese N."/>
            <person name="Submissions S."/>
        </authorList>
    </citation>
    <scope>NUCLEOTIDE SEQUENCE [LARGE SCALE GENOMIC DNA]</scope>
    <source>
        <strain evidence="7">DSM 18016</strain>
    </source>
</reference>
<accession>A0A1M6PTC1</accession>
<dbReference type="RefSeq" id="WP_072996940.1">
    <property type="nucleotide sequence ID" value="NZ_FRAM01000001.1"/>
</dbReference>
<evidence type="ECO:0000256" key="5">
    <source>
        <dbReference type="PIRSR" id="PIRSR601486-1"/>
    </source>
</evidence>
<dbReference type="GO" id="GO:0020037">
    <property type="term" value="F:heme binding"/>
    <property type="evidence" value="ECO:0007669"/>
    <property type="project" value="InterPro"/>
</dbReference>
<keyword evidence="4 5" id="KW-0408">Iron</keyword>
<evidence type="ECO:0000256" key="1">
    <source>
        <dbReference type="ARBA" id="ARBA00022448"/>
    </source>
</evidence>
<name>A0A1M6PTC1_9FLAO</name>
<dbReference type="SUPFAM" id="SSF46458">
    <property type="entry name" value="Globin-like"/>
    <property type="match status" value="1"/>
</dbReference>
<keyword evidence="3 5" id="KW-0479">Metal-binding</keyword>
<dbReference type="AlphaFoldDB" id="A0A1M6PTC1"/>
<evidence type="ECO:0000313" key="7">
    <source>
        <dbReference type="Proteomes" id="UP000184498"/>
    </source>
</evidence>
<evidence type="ECO:0000256" key="2">
    <source>
        <dbReference type="ARBA" id="ARBA00022617"/>
    </source>
</evidence>
<dbReference type="CDD" id="cd08916">
    <property type="entry name" value="TrHb3_P"/>
    <property type="match status" value="1"/>
</dbReference>
<dbReference type="EMBL" id="FRAM01000001">
    <property type="protein sequence ID" value="SHK11158.1"/>
    <property type="molecule type" value="Genomic_DNA"/>
</dbReference>
<feature type="binding site" description="distal binding residue" evidence="5">
    <location>
        <position position="118"/>
    </location>
    <ligand>
        <name>heme</name>
        <dbReference type="ChEBI" id="CHEBI:30413"/>
    </ligand>
    <ligandPart>
        <name>Fe</name>
        <dbReference type="ChEBI" id="CHEBI:18248"/>
    </ligandPart>
</feature>
<dbReference type="OrthoDB" id="25954at2"/>
<feature type="binding site" description="distal binding residue" evidence="5">
    <location>
        <position position="68"/>
    </location>
    <ligand>
        <name>heme</name>
        <dbReference type="ChEBI" id="CHEBI:30413"/>
    </ligand>
    <ligandPart>
        <name>Fe</name>
        <dbReference type="ChEBI" id="CHEBI:18248"/>
    </ligandPart>
</feature>
<dbReference type="GO" id="GO:0019825">
    <property type="term" value="F:oxygen binding"/>
    <property type="evidence" value="ECO:0007669"/>
    <property type="project" value="InterPro"/>
</dbReference>